<keyword evidence="3" id="KW-0547">Nucleotide-binding</keyword>
<dbReference type="GO" id="GO:0005524">
    <property type="term" value="F:ATP binding"/>
    <property type="evidence" value="ECO:0007669"/>
    <property type="project" value="UniProtKB-KW"/>
</dbReference>
<name>A0A4P9WY97_9FUNG</name>
<keyword evidence="2" id="KW-0812">Transmembrane</keyword>
<keyword evidence="5" id="KW-1278">Translocase</keyword>
<dbReference type="FunFam" id="3.40.50.1000:FF:000001">
    <property type="entry name" value="Phospholipid-transporting ATPase IC"/>
    <property type="match status" value="1"/>
</dbReference>
<proteinExistence type="predicted"/>
<evidence type="ECO:0000313" key="9">
    <source>
        <dbReference type="Proteomes" id="UP000268535"/>
    </source>
</evidence>
<keyword evidence="4" id="KW-0067">ATP-binding</keyword>
<comment type="subcellular location">
    <subcellularLocation>
        <location evidence="1">Membrane</location>
        <topology evidence="1">Multi-pass membrane protein</topology>
    </subcellularLocation>
</comment>
<keyword evidence="6" id="KW-1133">Transmembrane helix</keyword>
<dbReference type="Proteomes" id="UP000268535">
    <property type="component" value="Unassembled WGS sequence"/>
</dbReference>
<protein>
    <submittedName>
        <fullName evidence="8">ATPase, P-type, K/Mg/Cd/Cu/Zn/Na/Ca/Na/H-transporter</fullName>
    </submittedName>
</protein>
<dbReference type="SUPFAM" id="SSF56784">
    <property type="entry name" value="HAD-like"/>
    <property type="match status" value="1"/>
</dbReference>
<dbReference type="GO" id="GO:0016020">
    <property type="term" value="C:membrane"/>
    <property type="evidence" value="ECO:0007669"/>
    <property type="project" value="UniProtKB-SubCell"/>
</dbReference>
<feature type="non-terminal residue" evidence="8">
    <location>
        <position position="1"/>
    </location>
</feature>
<evidence type="ECO:0000256" key="1">
    <source>
        <dbReference type="ARBA" id="ARBA00004141"/>
    </source>
</evidence>
<dbReference type="EMBL" id="ML010134">
    <property type="protein sequence ID" value="RKO96276.1"/>
    <property type="molecule type" value="Genomic_DNA"/>
</dbReference>
<dbReference type="PROSITE" id="PS00154">
    <property type="entry name" value="ATPASE_E1_E2"/>
    <property type="match status" value="1"/>
</dbReference>
<dbReference type="PANTHER" id="PTHR42861">
    <property type="entry name" value="CALCIUM-TRANSPORTING ATPASE"/>
    <property type="match status" value="1"/>
</dbReference>
<evidence type="ECO:0000256" key="4">
    <source>
        <dbReference type="ARBA" id="ARBA00022840"/>
    </source>
</evidence>
<dbReference type="SUPFAM" id="SSF81665">
    <property type="entry name" value="Calcium ATPase, transmembrane domain M"/>
    <property type="match status" value="1"/>
</dbReference>
<sequence>IPEGLVAVTTITMAIGVRRMAAQHAIVRKLPSVETLGSVSHICSDKTGTLTEGKM</sequence>
<evidence type="ECO:0000256" key="3">
    <source>
        <dbReference type="ARBA" id="ARBA00022741"/>
    </source>
</evidence>
<dbReference type="Gene3D" id="1.20.1110.10">
    <property type="entry name" value="Calcium-transporting ATPase, transmembrane domain"/>
    <property type="match status" value="1"/>
</dbReference>
<evidence type="ECO:0000256" key="7">
    <source>
        <dbReference type="ARBA" id="ARBA00023136"/>
    </source>
</evidence>
<dbReference type="InterPro" id="IPR036412">
    <property type="entry name" value="HAD-like_sf"/>
</dbReference>
<evidence type="ECO:0000256" key="6">
    <source>
        <dbReference type="ARBA" id="ARBA00022989"/>
    </source>
</evidence>
<accession>A0A4P9WY97</accession>
<evidence type="ECO:0000313" key="8">
    <source>
        <dbReference type="EMBL" id="RKO96276.1"/>
    </source>
</evidence>
<keyword evidence="7" id="KW-0472">Membrane</keyword>
<evidence type="ECO:0000256" key="2">
    <source>
        <dbReference type="ARBA" id="ARBA00022692"/>
    </source>
</evidence>
<dbReference type="InterPro" id="IPR023298">
    <property type="entry name" value="ATPase_P-typ_TM_dom_sf"/>
</dbReference>
<dbReference type="Gene3D" id="3.40.50.1000">
    <property type="entry name" value="HAD superfamily/HAD-like"/>
    <property type="match status" value="1"/>
</dbReference>
<evidence type="ECO:0000256" key="5">
    <source>
        <dbReference type="ARBA" id="ARBA00022967"/>
    </source>
</evidence>
<dbReference type="AlphaFoldDB" id="A0A4P9WY97"/>
<reference evidence="9" key="1">
    <citation type="journal article" date="2018" name="Nat. Microbiol.">
        <title>Leveraging single-cell genomics to expand the fungal tree of life.</title>
        <authorList>
            <person name="Ahrendt S.R."/>
            <person name="Quandt C.A."/>
            <person name="Ciobanu D."/>
            <person name="Clum A."/>
            <person name="Salamov A."/>
            <person name="Andreopoulos B."/>
            <person name="Cheng J.F."/>
            <person name="Woyke T."/>
            <person name="Pelin A."/>
            <person name="Henrissat B."/>
            <person name="Reynolds N.K."/>
            <person name="Benny G.L."/>
            <person name="Smith M.E."/>
            <person name="James T.Y."/>
            <person name="Grigoriev I.V."/>
        </authorList>
    </citation>
    <scope>NUCLEOTIDE SEQUENCE [LARGE SCALE GENOMIC DNA]</scope>
    <source>
        <strain evidence="9">ATCC 52028</strain>
    </source>
</reference>
<feature type="non-terminal residue" evidence="8">
    <location>
        <position position="55"/>
    </location>
</feature>
<dbReference type="InterPro" id="IPR018303">
    <property type="entry name" value="ATPase_P-typ_P_site"/>
</dbReference>
<dbReference type="InterPro" id="IPR023214">
    <property type="entry name" value="HAD_sf"/>
</dbReference>
<gene>
    <name evidence="8" type="ORF">CAUPRSCDRAFT_3965</name>
</gene>
<organism evidence="8 9">
    <name type="scientific">Caulochytrium protostelioides</name>
    <dbReference type="NCBI Taxonomy" id="1555241"/>
    <lineage>
        <taxon>Eukaryota</taxon>
        <taxon>Fungi</taxon>
        <taxon>Fungi incertae sedis</taxon>
        <taxon>Chytridiomycota</taxon>
        <taxon>Chytridiomycota incertae sedis</taxon>
        <taxon>Chytridiomycetes</taxon>
        <taxon>Caulochytriales</taxon>
        <taxon>Caulochytriaceae</taxon>
        <taxon>Caulochytrium</taxon>
    </lineage>
</organism>